<name>A0A1B7X3M5_APHFL</name>
<comment type="caution">
    <text evidence="1">The sequence shown here is derived from an EMBL/GenBank/DDBJ whole genome shotgun (WGS) entry which is preliminary data.</text>
</comment>
<reference evidence="1 2" key="1">
    <citation type="submission" date="2015-09" db="EMBL/GenBank/DDBJ databases">
        <title>Aphanizomenon flos-aquae WA102.</title>
        <authorList>
            <person name="Driscoll C."/>
        </authorList>
    </citation>
    <scope>NUCLEOTIDE SEQUENCE [LARGE SCALE GENOMIC DNA]</scope>
    <source>
        <strain evidence="1">WA102</strain>
    </source>
</reference>
<evidence type="ECO:0000313" key="1">
    <source>
        <dbReference type="EMBL" id="OBQ43958.1"/>
    </source>
</evidence>
<evidence type="ECO:0000313" key="2">
    <source>
        <dbReference type="Proteomes" id="UP000092093"/>
    </source>
</evidence>
<sequence>MPHEAYMLLWHSDKNFVGTSNYVGLAYYWSYDYRHYLRDASPYVKRKVHTEFLKHGLNLAESTEKHLSIIRKYTKLN</sequence>
<organism evidence="1 2">
    <name type="scientific">Aphanizomenon flos-aquae WA102</name>
    <dbReference type="NCBI Taxonomy" id="1710896"/>
    <lineage>
        <taxon>Bacteria</taxon>
        <taxon>Bacillati</taxon>
        <taxon>Cyanobacteriota</taxon>
        <taxon>Cyanophyceae</taxon>
        <taxon>Nostocales</taxon>
        <taxon>Aphanizomenonaceae</taxon>
        <taxon>Aphanizomenon</taxon>
    </lineage>
</organism>
<dbReference type="EMBL" id="LJOW01000036">
    <property type="protein sequence ID" value="OBQ43958.1"/>
    <property type="molecule type" value="Genomic_DNA"/>
</dbReference>
<proteinExistence type="predicted"/>
<protein>
    <submittedName>
        <fullName evidence="1">Uncharacterized protein</fullName>
    </submittedName>
</protein>
<accession>A0A1B7X3M5</accession>
<gene>
    <name evidence="1" type="ORF">AN484_09435</name>
</gene>
<dbReference type="Proteomes" id="UP000092093">
    <property type="component" value="Unassembled WGS sequence"/>
</dbReference>
<dbReference type="AlphaFoldDB" id="A0A1B7X3M5"/>